<accession>A0A1W6ZAE6</accession>
<dbReference type="KEGG" id="bgm:CAL15_06865"/>
<dbReference type="RefSeq" id="WP_086077898.1">
    <property type="nucleotide sequence ID" value="NZ_CP021111.1"/>
</dbReference>
<dbReference type="Proteomes" id="UP000194161">
    <property type="component" value="Chromosome"/>
</dbReference>
<organism evidence="1 2">
    <name type="scientific">Bordetella genomosp. 13</name>
    <dbReference type="NCBI Taxonomy" id="463040"/>
    <lineage>
        <taxon>Bacteria</taxon>
        <taxon>Pseudomonadati</taxon>
        <taxon>Pseudomonadota</taxon>
        <taxon>Betaproteobacteria</taxon>
        <taxon>Burkholderiales</taxon>
        <taxon>Alcaligenaceae</taxon>
        <taxon>Bordetella</taxon>
    </lineage>
</organism>
<protein>
    <submittedName>
        <fullName evidence="1">Uncharacterized protein</fullName>
    </submittedName>
</protein>
<dbReference type="AlphaFoldDB" id="A0A1W6ZAE6"/>
<evidence type="ECO:0000313" key="1">
    <source>
        <dbReference type="EMBL" id="ARP94130.1"/>
    </source>
</evidence>
<proteinExistence type="predicted"/>
<dbReference type="OrthoDB" id="7852436at2"/>
<name>A0A1W6ZAE6_9BORD</name>
<evidence type="ECO:0000313" key="2">
    <source>
        <dbReference type="Proteomes" id="UP000194161"/>
    </source>
</evidence>
<dbReference type="STRING" id="463040.CAL15_06865"/>
<keyword evidence="2" id="KW-1185">Reference proteome</keyword>
<gene>
    <name evidence="1" type="ORF">CAL15_06865</name>
</gene>
<dbReference type="EMBL" id="CP021111">
    <property type="protein sequence ID" value="ARP94130.1"/>
    <property type="molecule type" value="Genomic_DNA"/>
</dbReference>
<reference evidence="1 2" key="1">
    <citation type="submission" date="2017-05" db="EMBL/GenBank/DDBJ databases">
        <title>Complete and WGS of Bordetella genogroups.</title>
        <authorList>
            <person name="Spilker T."/>
            <person name="LiPuma J."/>
        </authorList>
    </citation>
    <scope>NUCLEOTIDE SEQUENCE [LARGE SCALE GENOMIC DNA]</scope>
    <source>
        <strain evidence="1 2">AU7206</strain>
    </source>
</reference>
<sequence length="244" mass="26350">MSHPATLSAADGGRVLTLSVREVRLIVDRILLTLDVPSGLVPSLRDTILASQHLGKAGFLGLHDESRLAALRDSVGRLGQVRCRDEHEVLHLDAAGMHAWLVLPTWCDLLVDAARRRRVLRSRLTNVQEASELAVLAVLAARHGVAVDLSVEDGAAGARVTADTPPADSLAQRDPLLWQAIKQGYAVHESAWWPLYHASKRALSPDSVASRRHAGPTLVLDDGTIVGRAPADDDTDIALLRRVD</sequence>